<protein>
    <recommendedName>
        <fullName evidence="11">3-dehydroquinate synthase</fullName>
        <ecNumber evidence="11">4.2.3.4</ecNumber>
    </recommendedName>
</protein>
<comment type="function">
    <text evidence="4">Catalyzes the conversion of 3-deoxy-D-arabino-heptulosonate 7-phosphate (DAHP) to dehydroquinate (DHQ).</text>
</comment>
<keyword evidence="10" id="KW-0170">Cobalt</keyword>
<dbReference type="GO" id="GO:0009423">
    <property type="term" value="P:chorismate biosynthetic process"/>
    <property type="evidence" value="ECO:0007669"/>
    <property type="project" value="UniProtKB-UniRule"/>
</dbReference>
<evidence type="ECO:0000256" key="9">
    <source>
        <dbReference type="ARBA" id="ARBA00023239"/>
    </source>
</evidence>
<dbReference type="Proteomes" id="UP000184028">
    <property type="component" value="Unassembled WGS sequence"/>
</dbReference>
<comment type="cofactor">
    <cofactor evidence="3">
        <name>Zn(2+)</name>
        <dbReference type="ChEBI" id="CHEBI:29105"/>
    </cofactor>
</comment>
<keyword evidence="6" id="KW-0547">Nucleotide-binding</keyword>
<proteinExistence type="predicted"/>
<keyword evidence="9" id="KW-0456">Lyase</keyword>
<evidence type="ECO:0000256" key="1">
    <source>
        <dbReference type="ARBA" id="ARBA00001911"/>
    </source>
</evidence>
<dbReference type="InterPro" id="IPR030963">
    <property type="entry name" value="DHQ_synth_fam"/>
</dbReference>
<dbReference type="Gene3D" id="3.40.50.1970">
    <property type="match status" value="1"/>
</dbReference>
<dbReference type="InterPro" id="IPR056179">
    <property type="entry name" value="DHQS_C"/>
</dbReference>
<evidence type="ECO:0000256" key="6">
    <source>
        <dbReference type="ARBA" id="ARBA00022741"/>
    </source>
</evidence>
<evidence type="ECO:0000256" key="4">
    <source>
        <dbReference type="ARBA" id="ARBA00003485"/>
    </source>
</evidence>
<keyword evidence="8" id="KW-0520">NAD</keyword>
<evidence type="ECO:0000256" key="7">
    <source>
        <dbReference type="ARBA" id="ARBA00022833"/>
    </source>
</evidence>
<keyword evidence="7" id="KW-0862">Zinc</keyword>
<dbReference type="InterPro" id="IPR016037">
    <property type="entry name" value="DHQ_synth_AroB"/>
</dbReference>
<dbReference type="Pfam" id="PF24621">
    <property type="entry name" value="DHQS_C"/>
    <property type="match status" value="1"/>
</dbReference>
<dbReference type="EMBL" id="FRBT01000001">
    <property type="protein sequence ID" value="SHL45443.1"/>
    <property type="molecule type" value="Genomic_DNA"/>
</dbReference>
<sequence length="367" mass="41313">MPYFALSINYRNMQSIQANNYLVHFNQKAYEALNNHLKENKYSNLFIIVDNETNEYCLPKFLPLLETDLAIEIIEFEAGEINKNIDTCIEIWKVLTELGADRKSLVINLGGGVVTDLGGFVASTFKRGVDFINIPTTLLSMVDASVGGKTGVDLGNLKNQIGVINVPQMVLIDTQYLETLPQSEMRSGLAEMLKHGLIYDAAYWKQFLDLAAIDYNALDELIYRSVEIKNDIVIQDPTEKNIRKALNFGHTLGHAIEGYFLESEAKKTLLHGEAIAIGMILESYISLHKNLISAEEYAEIKTAIKSIYEDVKIEEADIDPILELLIHDKKNEYGLIQFALIEGIGKIKINQSVENKLILDAFQDYKS</sequence>
<dbReference type="GO" id="GO:0003856">
    <property type="term" value="F:3-dehydroquinate synthase activity"/>
    <property type="evidence" value="ECO:0007669"/>
    <property type="project" value="UniProtKB-UniRule"/>
</dbReference>
<dbReference type="AlphaFoldDB" id="A0A1M7ART9"/>
<dbReference type="PIRSF" id="PIRSF001455">
    <property type="entry name" value="DHQ_synth"/>
    <property type="match status" value="1"/>
</dbReference>
<dbReference type="InterPro" id="IPR050071">
    <property type="entry name" value="Dehydroquinate_synthase"/>
</dbReference>
<dbReference type="Pfam" id="PF01761">
    <property type="entry name" value="DHQ_synthase"/>
    <property type="match status" value="1"/>
</dbReference>
<comment type="cofactor">
    <cofactor evidence="2">
        <name>Co(2+)</name>
        <dbReference type="ChEBI" id="CHEBI:48828"/>
    </cofactor>
</comment>
<dbReference type="SUPFAM" id="SSF56796">
    <property type="entry name" value="Dehydroquinate synthase-like"/>
    <property type="match status" value="1"/>
</dbReference>
<dbReference type="CDD" id="cd08195">
    <property type="entry name" value="DHQS"/>
    <property type="match status" value="1"/>
</dbReference>
<gene>
    <name evidence="14" type="ORF">SAMN05444484_1011541</name>
</gene>
<dbReference type="Gene3D" id="1.20.1090.10">
    <property type="entry name" value="Dehydroquinate synthase-like - alpha domain"/>
    <property type="match status" value="1"/>
</dbReference>
<evidence type="ECO:0000259" key="13">
    <source>
        <dbReference type="Pfam" id="PF24621"/>
    </source>
</evidence>
<evidence type="ECO:0000256" key="2">
    <source>
        <dbReference type="ARBA" id="ARBA00001941"/>
    </source>
</evidence>
<keyword evidence="5" id="KW-0479">Metal-binding</keyword>
<dbReference type="GO" id="GO:0005737">
    <property type="term" value="C:cytoplasm"/>
    <property type="evidence" value="ECO:0007669"/>
    <property type="project" value="InterPro"/>
</dbReference>
<dbReference type="EC" id="4.2.3.4" evidence="11"/>
<feature type="domain" description="3-dehydroquinate synthase C-terminal" evidence="13">
    <location>
        <begin position="188"/>
        <end position="331"/>
    </location>
</feature>
<name>A0A1M7ART9_9FLAO</name>
<reference evidence="15" key="1">
    <citation type="submission" date="2016-11" db="EMBL/GenBank/DDBJ databases">
        <authorList>
            <person name="Varghese N."/>
            <person name="Submissions S."/>
        </authorList>
    </citation>
    <scope>NUCLEOTIDE SEQUENCE [LARGE SCALE GENOMIC DNA]</scope>
    <source>
        <strain evidence="15">DSM 24724</strain>
    </source>
</reference>
<evidence type="ECO:0000313" key="14">
    <source>
        <dbReference type="EMBL" id="SHL45443.1"/>
    </source>
</evidence>
<dbReference type="NCBIfam" id="TIGR01357">
    <property type="entry name" value="aroB"/>
    <property type="match status" value="1"/>
</dbReference>
<evidence type="ECO:0000256" key="8">
    <source>
        <dbReference type="ARBA" id="ARBA00023027"/>
    </source>
</evidence>
<organism evidence="14 15">
    <name type="scientific">Flavobacterium chilense</name>
    <dbReference type="NCBI Taxonomy" id="946677"/>
    <lineage>
        <taxon>Bacteria</taxon>
        <taxon>Pseudomonadati</taxon>
        <taxon>Bacteroidota</taxon>
        <taxon>Flavobacteriia</taxon>
        <taxon>Flavobacteriales</taxon>
        <taxon>Flavobacteriaceae</taxon>
        <taxon>Flavobacterium</taxon>
    </lineage>
</organism>
<dbReference type="PANTHER" id="PTHR43622:SF1">
    <property type="entry name" value="3-DEHYDROQUINATE SYNTHASE"/>
    <property type="match status" value="1"/>
</dbReference>
<evidence type="ECO:0000256" key="10">
    <source>
        <dbReference type="ARBA" id="ARBA00023285"/>
    </source>
</evidence>
<evidence type="ECO:0000256" key="11">
    <source>
        <dbReference type="NCBIfam" id="TIGR01357"/>
    </source>
</evidence>
<evidence type="ECO:0000259" key="12">
    <source>
        <dbReference type="Pfam" id="PF01761"/>
    </source>
</evidence>
<feature type="domain" description="3-dehydroquinate synthase N-terminal" evidence="12">
    <location>
        <begin position="74"/>
        <end position="186"/>
    </location>
</feature>
<dbReference type="STRING" id="946677.SAMN05444484_1011541"/>
<comment type="cofactor">
    <cofactor evidence="1">
        <name>NAD(+)</name>
        <dbReference type="ChEBI" id="CHEBI:57540"/>
    </cofactor>
</comment>
<dbReference type="GO" id="GO:0046872">
    <property type="term" value="F:metal ion binding"/>
    <property type="evidence" value="ECO:0007669"/>
    <property type="project" value="UniProtKB-KW"/>
</dbReference>
<evidence type="ECO:0000313" key="15">
    <source>
        <dbReference type="Proteomes" id="UP000184028"/>
    </source>
</evidence>
<dbReference type="GO" id="GO:0000166">
    <property type="term" value="F:nucleotide binding"/>
    <property type="evidence" value="ECO:0007669"/>
    <property type="project" value="UniProtKB-KW"/>
</dbReference>
<dbReference type="FunFam" id="3.40.50.1970:FF:000007">
    <property type="entry name" value="Pentafunctional AROM polypeptide"/>
    <property type="match status" value="1"/>
</dbReference>
<dbReference type="GO" id="GO:0009073">
    <property type="term" value="P:aromatic amino acid family biosynthetic process"/>
    <property type="evidence" value="ECO:0007669"/>
    <property type="project" value="InterPro"/>
</dbReference>
<evidence type="ECO:0000256" key="5">
    <source>
        <dbReference type="ARBA" id="ARBA00022723"/>
    </source>
</evidence>
<keyword evidence="15" id="KW-1185">Reference proteome</keyword>
<dbReference type="InterPro" id="IPR030960">
    <property type="entry name" value="DHQS/DOIS_N"/>
</dbReference>
<accession>A0A1M7ART9</accession>
<dbReference type="PANTHER" id="PTHR43622">
    <property type="entry name" value="3-DEHYDROQUINATE SYNTHASE"/>
    <property type="match status" value="1"/>
</dbReference>
<evidence type="ECO:0000256" key="3">
    <source>
        <dbReference type="ARBA" id="ARBA00001947"/>
    </source>
</evidence>